<feature type="non-terminal residue" evidence="1">
    <location>
        <position position="1"/>
    </location>
</feature>
<evidence type="ECO:0008006" key="2">
    <source>
        <dbReference type="Google" id="ProtNLM"/>
    </source>
</evidence>
<sequence>KDLTSLAIHFTKEDVMLLDDLKNNLKEYHPTLLLVAKNARDAVQNYLDYLIENEPSLIEPAGLGADNYNWWLKNVHLVPYTIEEIIDRVEMEDYRLYTMLKLEENRNKDVPDLKPVKSYRQYRDLVRGAVDHLMEFIESNEIFTVEENIDIEKYWAARKSAFRTGNDEMGVPDYFSYYVQREPVPHEAHEGLGHDFEWQRLDNDQREIRGIRRLFFIEWIRDEGWAFALEELLMHAGVLDGRPRSGREIVYEQAIFRNCRALMDLKMHTRILNLNEAMDFCVDCAPHGELLDDSHHLWYEARTTLRIPGWHMGMVIGKIQLMKLFRDRAKQLGMEFNLKQFLDHFISTGFIPISLIRWEMTGL</sequence>
<gene>
    <name evidence="1" type="ORF">METZ01_LOCUS316942</name>
</gene>
<dbReference type="InterPro" id="IPR010281">
    <property type="entry name" value="DUF885"/>
</dbReference>
<proteinExistence type="predicted"/>
<name>A0A382NUB0_9ZZZZ</name>
<organism evidence="1">
    <name type="scientific">marine metagenome</name>
    <dbReference type="NCBI Taxonomy" id="408172"/>
    <lineage>
        <taxon>unclassified sequences</taxon>
        <taxon>metagenomes</taxon>
        <taxon>ecological metagenomes</taxon>
    </lineage>
</organism>
<accession>A0A382NUB0</accession>
<protein>
    <recommendedName>
        <fullName evidence="2">DUF885 domain-containing protein</fullName>
    </recommendedName>
</protein>
<reference evidence="1" key="1">
    <citation type="submission" date="2018-05" db="EMBL/GenBank/DDBJ databases">
        <authorList>
            <person name="Lanie J.A."/>
            <person name="Ng W.-L."/>
            <person name="Kazmierczak K.M."/>
            <person name="Andrzejewski T.M."/>
            <person name="Davidsen T.M."/>
            <person name="Wayne K.J."/>
            <person name="Tettelin H."/>
            <person name="Glass J.I."/>
            <person name="Rusch D."/>
            <person name="Podicherti R."/>
            <person name="Tsui H.-C.T."/>
            <person name="Winkler M.E."/>
        </authorList>
    </citation>
    <scope>NUCLEOTIDE SEQUENCE</scope>
</reference>
<dbReference type="EMBL" id="UINC01102448">
    <property type="protein sequence ID" value="SVC64088.1"/>
    <property type="molecule type" value="Genomic_DNA"/>
</dbReference>
<dbReference type="Pfam" id="PF05960">
    <property type="entry name" value="DUF885"/>
    <property type="match status" value="1"/>
</dbReference>
<feature type="non-terminal residue" evidence="1">
    <location>
        <position position="363"/>
    </location>
</feature>
<dbReference type="AlphaFoldDB" id="A0A382NUB0"/>
<evidence type="ECO:0000313" key="1">
    <source>
        <dbReference type="EMBL" id="SVC64088.1"/>
    </source>
</evidence>